<proteinExistence type="predicted"/>
<keyword evidence="3" id="KW-1185">Reference proteome</keyword>
<feature type="compositionally biased region" description="Polar residues" evidence="1">
    <location>
        <begin position="77"/>
        <end position="95"/>
    </location>
</feature>
<evidence type="ECO:0000256" key="1">
    <source>
        <dbReference type="SAM" id="MobiDB-lite"/>
    </source>
</evidence>
<feature type="region of interest" description="Disordered" evidence="1">
    <location>
        <begin position="71"/>
        <end position="107"/>
    </location>
</feature>
<reference evidence="2 3" key="1">
    <citation type="journal article" date="2019" name="Commun. Biol.">
        <title>The bagworm genome reveals a unique fibroin gene that provides high tensile strength.</title>
        <authorList>
            <person name="Kono N."/>
            <person name="Nakamura H."/>
            <person name="Ohtoshi R."/>
            <person name="Tomita M."/>
            <person name="Numata K."/>
            <person name="Arakawa K."/>
        </authorList>
    </citation>
    <scope>NUCLEOTIDE SEQUENCE [LARGE SCALE GENOMIC DNA]</scope>
</reference>
<comment type="caution">
    <text evidence="2">The sequence shown here is derived from an EMBL/GenBank/DDBJ whole genome shotgun (WGS) entry which is preliminary data.</text>
</comment>
<accession>A0A4C1UY16</accession>
<dbReference type="EMBL" id="BGZK01000237">
    <property type="protein sequence ID" value="GBP30842.1"/>
    <property type="molecule type" value="Genomic_DNA"/>
</dbReference>
<dbReference type="Proteomes" id="UP000299102">
    <property type="component" value="Unassembled WGS sequence"/>
</dbReference>
<evidence type="ECO:0000313" key="2">
    <source>
        <dbReference type="EMBL" id="GBP30842.1"/>
    </source>
</evidence>
<evidence type="ECO:0000313" key="3">
    <source>
        <dbReference type="Proteomes" id="UP000299102"/>
    </source>
</evidence>
<protein>
    <submittedName>
        <fullName evidence="2">Uncharacterized protein</fullName>
    </submittedName>
</protein>
<dbReference type="AlphaFoldDB" id="A0A4C1UY16"/>
<organism evidence="2 3">
    <name type="scientific">Eumeta variegata</name>
    <name type="common">Bagworm moth</name>
    <name type="synonym">Eumeta japonica</name>
    <dbReference type="NCBI Taxonomy" id="151549"/>
    <lineage>
        <taxon>Eukaryota</taxon>
        <taxon>Metazoa</taxon>
        <taxon>Ecdysozoa</taxon>
        <taxon>Arthropoda</taxon>
        <taxon>Hexapoda</taxon>
        <taxon>Insecta</taxon>
        <taxon>Pterygota</taxon>
        <taxon>Neoptera</taxon>
        <taxon>Endopterygota</taxon>
        <taxon>Lepidoptera</taxon>
        <taxon>Glossata</taxon>
        <taxon>Ditrysia</taxon>
        <taxon>Tineoidea</taxon>
        <taxon>Psychidae</taxon>
        <taxon>Oiketicinae</taxon>
        <taxon>Eumeta</taxon>
    </lineage>
</organism>
<sequence length="122" mass="13456">MSATVVFEGTESQLARLGWFGNPLFGRRRTCVIRPGDGDTKIQVICTSMATPQGFNYLMTKRKMVAIELRPPAPSRGRSSNVSNKLRVSNDTDAVSSDEAKKTNSNMPGIPVQMTFKVYEVL</sequence>
<gene>
    <name evidence="2" type="ORF">EVAR_82584_1</name>
</gene>
<name>A0A4C1UY16_EUMVA</name>